<feature type="domain" description="Endonuclease/exonuclease/phosphatase" evidence="2">
    <location>
        <begin position="87"/>
        <end position="387"/>
    </location>
</feature>
<dbReference type="GO" id="GO:0004519">
    <property type="term" value="F:endonuclease activity"/>
    <property type="evidence" value="ECO:0007669"/>
    <property type="project" value="UniProtKB-KW"/>
</dbReference>
<dbReference type="InterPro" id="IPR005135">
    <property type="entry name" value="Endo/exonuclease/phosphatase"/>
</dbReference>
<protein>
    <submittedName>
        <fullName evidence="3">Endonuclease/exonuclease/phosphatase family protein</fullName>
    </submittedName>
</protein>
<dbReference type="PANTHER" id="PTHR16320">
    <property type="entry name" value="SPHINGOMYELINASE FAMILY MEMBER"/>
    <property type="match status" value="1"/>
</dbReference>
<keyword evidence="3" id="KW-0378">Hydrolase</keyword>
<keyword evidence="1" id="KW-0812">Transmembrane</keyword>
<dbReference type="InterPro" id="IPR036691">
    <property type="entry name" value="Endo/exonu/phosph_ase_sf"/>
</dbReference>
<dbReference type="Proteomes" id="UP000722121">
    <property type="component" value="Unassembled WGS sequence"/>
</dbReference>
<keyword evidence="1" id="KW-0472">Membrane</keyword>
<dbReference type="PANTHER" id="PTHR16320:SF1">
    <property type="entry name" value="SPHINGOMYELINASE DDB_G0288017"/>
    <property type="match status" value="1"/>
</dbReference>
<name>A0ABS3ASY1_9BACT</name>
<dbReference type="Gene3D" id="3.60.10.10">
    <property type="entry name" value="Endonuclease/exonuclease/phosphatase"/>
    <property type="match status" value="1"/>
</dbReference>
<evidence type="ECO:0000313" key="3">
    <source>
        <dbReference type="EMBL" id="MBN4066743.1"/>
    </source>
</evidence>
<keyword evidence="3" id="KW-0540">Nuclease</keyword>
<accession>A0ABS3ASY1</accession>
<organism evidence="3 4">
    <name type="scientific">Simkania negevensis</name>
    <dbReference type="NCBI Taxonomy" id="83561"/>
    <lineage>
        <taxon>Bacteria</taxon>
        <taxon>Pseudomonadati</taxon>
        <taxon>Chlamydiota</taxon>
        <taxon>Chlamydiia</taxon>
        <taxon>Parachlamydiales</taxon>
        <taxon>Simkaniaceae</taxon>
        <taxon>Simkania</taxon>
    </lineage>
</organism>
<proteinExistence type="predicted"/>
<dbReference type="InterPro" id="IPR038772">
    <property type="entry name" value="Sph/SMPD2-like"/>
</dbReference>
<reference evidence="3 4" key="1">
    <citation type="submission" date="2021-02" db="EMBL/GenBank/DDBJ databases">
        <title>Activity-based single-cell genomes from oceanic crustal fluid captures similar information to metagenomic and metatranscriptomic surveys with orders of magnitude less sampling.</title>
        <authorList>
            <person name="D'Angelo T.S."/>
            <person name="Orcutt B.N."/>
        </authorList>
    </citation>
    <scope>NUCLEOTIDE SEQUENCE [LARGE SCALE GENOMIC DNA]</scope>
    <source>
        <strain evidence="3">AH-315-G07</strain>
    </source>
</reference>
<dbReference type="SUPFAM" id="SSF56219">
    <property type="entry name" value="DNase I-like"/>
    <property type="match status" value="1"/>
</dbReference>
<keyword evidence="4" id="KW-1185">Reference proteome</keyword>
<evidence type="ECO:0000256" key="1">
    <source>
        <dbReference type="SAM" id="Phobius"/>
    </source>
</evidence>
<evidence type="ECO:0000313" key="4">
    <source>
        <dbReference type="Proteomes" id="UP000722121"/>
    </source>
</evidence>
<keyword evidence="1" id="KW-1133">Transmembrane helix</keyword>
<keyword evidence="3" id="KW-0255">Endonuclease</keyword>
<dbReference type="EMBL" id="JAFITR010000020">
    <property type="protein sequence ID" value="MBN4066743.1"/>
    <property type="molecule type" value="Genomic_DNA"/>
</dbReference>
<evidence type="ECO:0000259" key="2">
    <source>
        <dbReference type="Pfam" id="PF03372"/>
    </source>
</evidence>
<dbReference type="Pfam" id="PF03372">
    <property type="entry name" value="Exo_endo_phos"/>
    <property type="match status" value="1"/>
</dbReference>
<feature type="transmembrane region" description="Helical" evidence="1">
    <location>
        <begin position="30"/>
        <end position="56"/>
    </location>
</feature>
<sequence length="426" mass="47679">MATLRWIARLVEPLAGENKSHILYGLAKRVVALFAALILFPIGLALLPFALPFYLYAHSRRPNVSFIHNPKASGLQGVAEDTLHVRTYNVGMGYECFSALSDLRDVKVRAKELSDWIESDPNLPEVIFFQEAFHIDATRILCDGLKEKYPYVIHNIAPHVLGLNNGGVIASQHPIEEFSFRPFGNLLGPERLTTRGLLKIRIEKGGKKIDVYGTHLQALLGDLRAKIRKEQMEQIIGWIEEDQKENSSDVQFLLGDLNASKITAWGDEDHTDDKMLDLMGEEFTDVFLNDHNDVGERTSGEAQFTEKDAPDGLSEKLVEPTGSWCIGPFAEIGAALRLAEQYIGDFIRYVGKKKIKDVPRPHNWGTEQWASFQHACTARFDFILRRKGGAGTAKDDRAEIRRVKVLPGTQSAPSDHLPIDGILKIS</sequence>
<comment type="caution">
    <text evidence="3">The sequence shown here is derived from an EMBL/GenBank/DDBJ whole genome shotgun (WGS) entry which is preliminary data.</text>
</comment>
<gene>
    <name evidence="3" type="ORF">JYU14_01510</name>
</gene>